<evidence type="ECO:0000313" key="2">
    <source>
        <dbReference type="EMBL" id="MFC7234657.1"/>
    </source>
</evidence>
<evidence type="ECO:0000313" key="3">
    <source>
        <dbReference type="Proteomes" id="UP001596398"/>
    </source>
</evidence>
<feature type="transmembrane region" description="Helical" evidence="1">
    <location>
        <begin position="42"/>
        <end position="58"/>
    </location>
</feature>
<dbReference type="Proteomes" id="UP001596398">
    <property type="component" value="Unassembled WGS sequence"/>
</dbReference>
<keyword evidence="1" id="KW-0812">Transmembrane</keyword>
<comment type="caution">
    <text evidence="2">The sequence shown here is derived from an EMBL/GenBank/DDBJ whole genome shotgun (WGS) entry which is preliminary data.</text>
</comment>
<protein>
    <submittedName>
        <fullName evidence="2">Uncharacterized protein</fullName>
    </submittedName>
</protein>
<feature type="transmembrane region" description="Helical" evidence="1">
    <location>
        <begin position="64"/>
        <end position="82"/>
    </location>
</feature>
<sequence>MTTDATDRPPVADDGRAWEAIKLEYEHLRAEIEQAIRNQVRILGYGGAVLSLLVGLGIDARQFAILVALPFLAFFFFMLWSIEQTRMMRAGDYISGLESRVNERLLDGWSLGWEGWLNYRAERAGRDIYHLHYYSQYGVLGGFLTILLLSAALLQVGPSLLGDEWPVILDGGIRTFLTVTYVAMACIASLFMLKTVRHGNVSDSLRWYHQSDRNGSDE</sequence>
<evidence type="ECO:0000256" key="1">
    <source>
        <dbReference type="SAM" id="Phobius"/>
    </source>
</evidence>
<keyword evidence="1" id="KW-1133">Transmembrane helix</keyword>
<gene>
    <name evidence="2" type="ORF">ACFQJ4_04910</name>
</gene>
<dbReference type="EMBL" id="JBHTAP010000001">
    <property type="protein sequence ID" value="MFC7234657.1"/>
    <property type="molecule type" value="Genomic_DNA"/>
</dbReference>
<keyword evidence="3" id="KW-1185">Reference proteome</keyword>
<reference evidence="2 3" key="1">
    <citation type="journal article" date="2019" name="Int. J. Syst. Evol. Microbiol.">
        <title>The Global Catalogue of Microorganisms (GCM) 10K type strain sequencing project: providing services to taxonomists for standard genome sequencing and annotation.</title>
        <authorList>
            <consortium name="The Broad Institute Genomics Platform"/>
            <consortium name="The Broad Institute Genome Sequencing Center for Infectious Disease"/>
            <person name="Wu L."/>
            <person name="Ma J."/>
        </authorList>
    </citation>
    <scope>NUCLEOTIDE SEQUENCE [LARGE SCALE GENOMIC DNA]</scope>
    <source>
        <strain evidence="2 3">DT85</strain>
    </source>
</reference>
<feature type="transmembrane region" description="Helical" evidence="1">
    <location>
        <begin position="133"/>
        <end position="153"/>
    </location>
</feature>
<proteinExistence type="predicted"/>
<feature type="transmembrane region" description="Helical" evidence="1">
    <location>
        <begin position="173"/>
        <end position="193"/>
    </location>
</feature>
<name>A0ABD5ZMY1_9EURY</name>
<dbReference type="AlphaFoldDB" id="A0ABD5ZMY1"/>
<organism evidence="2 3">
    <name type="scientific">Halosegnis marinus</name>
    <dbReference type="NCBI Taxonomy" id="3034023"/>
    <lineage>
        <taxon>Archaea</taxon>
        <taxon>Methanobacteriati</taxon>
        <taxon>Methanobacteriota</taxon>
        <taxon>Stenosarchaea group</taxon>
        <taxon>Halobacteria</taxon>
        <taxon>Halobacteriales</taxon>
        <taxon>Natronomonadaceae</taxon>
        <taxon>Halosegnis</taxon>
    </lineage>
</organism>
<dbReference type="GeneID" id="79266325"/>
<accession>A0ABD5ZMY1</accession>
<keyword evidence="1" id="KW-0472">Membrane</keyword>
<dbReference type="RefSeq" id="WP_276235670.1">
    <property type="nucleotide sequence ID" value="NZ_CP119802.1"/>
</dbReference>